<proteinExistence type="predicted"/>
<evidence type="ECO:0000256" key="1">
    <source>
        <dbReference type="SAM" id="Phobius"/>
    </source>
</evidence>
<dbReference type="EMBL" id="LR822030">
    <property type="protein sequence ID" value="CAD0153820.1"/>
    <property type="molecule type" value="Genomic_DNA"/>
</dbReference>
<keyword evidence="1" id="KW-1133">Transmembrane helix</keyword>
<dbReference type="Proteomes" id="UP000509120">
    <property type="component" value="Chromosome"/>
</dbReference>
<sequence length="90" mass="10265">MERSQAKKHDNTMTNKILMRLIALVVGLLFLEILIIHSKNEQQKSVSNQVQTARIMANGDLLYHDGLYMSALQADGSYDFTENFTYVKPC</sequence>
<evidence type="ECO:0000313" key="2">
    <source>
        <dbReference type="EMBL" id="CAD0153820.1"/>
    </source>
</evidence>
<reference evidence="2 3" key="1">
    <citation type="submission" date="2020-06" db="EMBL/GenBank/DDBJ databases">
        <authorList>
            <person name="Chuat V."/>
        </authorList>
    </citation>
    <scope>NUCLEOTIDE SEQUENCE [LARGE SCALE GENOMIC DNA]</scope>
    <source>
        <strain evidence="2">STH_CIRM_1046</strain>
    </source>
</reference>
<keyword evidence="1" id="KW-0812">Transmembrane</keyword>
<accession>A0AAU9H558</accession>
<gene>
    <name evidence="2" type="ORF">STHERMO_0135</name>
</gene>
<feature type="transmembrane region" description="Helical" evidence="1">
    <location>
        <begin position="21"/>
        <end position="38"/>
    </location>
</feature>
<name>A0AAU9H558_STRTR</name>
<keyword evidence="1" id="KW-0472">Membrane</keyword>
<dbReference type="AlphaFoldDB" id="A0AAU9H558"/>
<organism evidence="2 3">
    <name type="scientific">Streptococcus thermophilus</name>
    <dbReference type="NCBI Taxonomy" id="1308"/>
    <lineage>
        <taxon>Bacteria</taxon>
        <taxon>Bacillati</taxon>
        <taxon>Bacillota</taxon>
        <taxon>Bacilli</taxon>
        <taxon>Lactobacillales</taxon>
        <taxon>Streptococcaceae</taxon>
        <taxon>Streptococcus</taxon>
    </lineage>
</organism>
<protein>
    <submittedName>
        <fullName evidence="2">Uncharacterized protein</fullName>
    </submittedName>
</protein>
<evidence type="ECO:0000313" key="3">
    <source>
        <dbReference type="Proteomes" id="UP000509120"/>
    </source>
</evidence>